<proteinExistence type="predicted"/>
<name>A0A1A9UV30_GLOAU</name>
<dbReference type="EnsemblMetazoa" id="GAUT016613-RA">
    <property type="protein sequence ID" value="GAUT016613-PA"/>
    <property type="gene ID" value="GAUT016613"/>
</dbReference>
<dbReference type="AlphaFoldDB" id="A0A1A9UV30"/>
<protein>
    <submittedName>
        <fullName evidence="1">Uncharacterized protein</fullName>
    </submittedName>
</protein>
<sequence length="188" mass="20808">MACSGGFESSALDKENLSKQSLKEFFAIQKISCGATIRAEFSCCVTDYVSNCHQLDFKTTGIVSTKVNEEVLKAFKGSIPISERMHVALTTVFESALHCMAGRSTEVRLLCSFNGETVLSVNYMTVFSENFWAITATNTKLPKGPEGKTSKQSKSCHALFLSPYYGHWILFNITRLNLANAKPIERDP</sequence>
<evidence type="ECO:0000313" key="2">
    <source>
        <dbReference type="Proteomes" id="UP000078200"/>
    </source>
</evidence>
<keyword evidence="2" id="KW-1185">Reference proteome</keyword>
<accession>A0A1A9UV30</accession>
<reference evidence="1" key="1">
    <citation type="submission" date="2020-05" db="UniProtKB">
        <authorList>
            <consortium name="EnsemblMetazoa"/>
        </authorList>
    </citation>
    <scope>IDENTIFICATION</scope>
    <source>
        <strain evidence="1">TTRI</strain>
    </source>
</reference>
<organism evidence="1 2">
    <name type="scientific">Glossina austeni</name>
    <name type="common">Savannah tsetse fly</name>
    <dbReference type="NCBI Taxonomy" id="7395"/>
    <lineage>
        <taxon>Eukaryota</taxon>
        <taxon>Metazoa</taxon>
        <taxon>Ecdysozoa</taxon>
        <taxon>Arthropoda</taxon>
        <taxon>Hexapoda</taxon>
        <taxon>Insecta</taxon>
        <taxon>Pterygota</taxon>
        <taxon>Neoptera</taxon>
        <taxon>Endopterygota</taxon>
        <taxon>Diptera</taxon>
        <taxon>Brachycera</taxon>
        <taxon>Muscomorpha</taxon>
        <taxon>Hippoboscoidea</taxon>
        <taxon>Glossinidae</taxon>
        <taxon>Glossina</taxon>
    </lineage>
</organism>
<dbReference type="VEuPathDB" id="VectorBase:GAUT016613"/>
<dbReference type="Proteomes" id="UP000078200">
    <property type="component" value="Unassembled WGS sequence"/>
</dbReference>
<evidence type="ECO:0000313" key="1">
    <source>
        <dbReference type="EnsemblMetazoa" id="GAUT016613-PA"/>
    </source>
</evidence>